<proteinExistence type="predicted"/>
<dbReference type="InterPro" id="IPR016181">
    <property type="entry name" value="Acyl_CoA_acyltransferase"/>
</dbReference>
<dbReference type="InterPro" id="IPR051531">
    <property type="entry name" value="N-acetyltransferase"/>
</dbReference>
<name>A0A1X1EWE7_PANCY</name>
<dbReference type="PANTHER" id="PTHR43792">
    <property type="entry name" value="GNAT FAMILY, PUTATIVE (AFU_ORTHOLOGUE AFUA_3G00765)-RELATED-RELATED"/>
    <property type="match status" value="1"/>
</dbReference>
<dbReference type="STRING" id="55209.HA50_13815"/>
<keyword evidence="2" id="KW-0808">Transferase</keyword>
<dbReference type="GO" id="GO:0016747">
    <property type="term" value="F:acyltransferase activity, transferring groups other than amino-acyl groups"/>
    <property type="evidence" value="ECO:0007669"/>
    <property type="project" value="InterPro"/>
</dbReference>
<gene>
    <name evidence="2" type="ORF">HA50_13815</name>
</gene>
<dbReference type="EMBL" id="MLJI01000001">
    <property type="protein sequence ID" value="ORM94369.1"/>
    <property type="molecule type" value="Genomic_DNA"/>
</dbReference>
<dbReference type="PANTHER" id="PTHR43792:SF1">
    <property type="entry name" value="N-ACETYLTRANSFERASE DOMAIN-CONTAINING PROTEIN"/>
    <property type="match status" value="1"/>
</dbReference>
<sequence>MQLVTARLTLSRLQPEDWQIFKAVHEDTATMTWVSEIPDEEDIRQRFTERLAPWLVTSFHMLCLVARLRDSGEAIGLFGCNPEWEPNRQAEVGYMMLHRFTGQGYGSEALSALCTFLFQAEFHKLKALVVEGNWPSRRILEKNDFALEGILRDNYLLNGQWVNDWVLGRLNPQK</sequence>
<dbReference type="InterPro" id="IPR000182">
    <property type="entry name" value="GNAT_dom"/>
</dbReference>
<reference evidence="2 3" key="1">
    <citation type="journal article" date="2017" name="Antonie Van Leeuwenhoek">
        <title>Phylogenomic resolution of the bacterial genus Pantoea and its relationship with Erwinia and Tatumella.</title>
        <authorList>
            <person name="Palmer M."/>
            <person name="Steenkamp E.T."/>
            <person name="Coetzee M.P."/>
            <person name="Chan W.Y."/>
            <person name="van Zyl E."/>
            <person name="De Maayer P."/>
            <person name="Coutinho T.A."/>
            <person name="Blom J."/>
            <person name="Smits T.H."/>
            <person name="Duffy B."/>
            <person name="Venter S.N."/>
        </authorList>
    </citation>
    <scope>NUCLEOTIDE SEQUENCE [LARGE SCALE GENOMIC DNA]</scope>
    <source>
        <strain evidence="2 3">LMG 2657</strain>
    </source>
</reference>
<dbReference type="Gene3D" id="3.40.630.30">
    <property type="match status" value="1"/>
</dbReference>
<dbReference type="OrthoDB" id="7852312at2"/>
<feature type="domain" description="N-acetyltransferase" evidence="1">
    <location>
        <begin position="8"/>
        <end position="172"/>
    </location>
</feature>
<dbReference type="AlphaFoldDB" id="A0A1X1EWE7"/>
<evidence type="ECO:0000313" key="3">
    <source>
        <dbReference type="Proteomes" id="UP000193749"/>
    </source>
</evidence>
<evidence type="ECO:0000313" key="2">
    <source>
        <dbReference type="EMBL" id="ORM94369.1"/>
    </source>
</evidence>
<dbReference type="Pfam" id="PF13302">
    <property type="entry name" value="Acetyltransf_3"/>
    <property type="match status" value="1"/>
</dbReference>
<organism evidence="2 3">
    <name type="scientific">Pantoea cypripedii</name>
    <name type="common">Pectobacterium cypripedii</name>
    <name type="synonym">Erwinia cypripedii</name>
    <dbReference type="NCBI Taxonomy" id="55209"/>
    <lineage>
        <taxon>Bacteria</taxon>
        <taxon>Pseudomonadati</taxon>
        <taxon>Pseudomonadota</taxon>
        <taxon>Gammaproteobacteria</taxon>
        <taxon>Enterobacterales</taxon>
        <taxon>Erwiniaceae</taxon>
        <taxon>Pantoea</taxon>
    </lineage>
</organism>
<dbReference type="PROSITE" id="PS51186">
    <property type="entry name" value="GNAT"/>
    <property type="match status" value="1"/>
</dbReference>
<dbReference type="CDD" id="cd04301">
    <property type="entry name" value="NAT_SF"/>
    <property type="match status" value="1"/>
</dbReference>
<protein>
    <submittedName>
        <fullName evidence="2">GNAT family N-acetyltransferase</fullName>
    </submittedName>
</protein>
<keyword evidence="3" id="KW-1185">Reference proteome</keyword>
<comment type="caution">
    <text evidence="2">The sequence shown here is derived from an EMBL/GenBank/DDBJ whole genome shotgun (WGS) entry which is preliminary data.</text>
</comment>
<dbReference type="Proteomes" id="UP000193749">
    <property type="component" value="Unassembled WGS sequence"/>
</dbReference>
<accession>A0A1X1EWE7</accession>
<dbReference type="RefSeq" id="WP_084876197.1">
    <property type="nucleotide sequence ID" value="NZ_JAGGMY010000001.1"/>
</dbReference>
<evidence type="ECO:0000259" key="1">
    <source>
        <dbReference type="PROSITE" id="PS51186"/>
    </source>
</evidence>
<dbReference type="SUPFAM" id="SSF55729">
    <property type="entry name" value="Acyl-CoA N-acyltransferases (Nat)"/>
    <property type="match status" value="1"/>
</dbReference>